<protein>
    <submittedName>
        <fullName evidence="2">Uncharacterized protein</fullName>
    </submittedName>
</protein>
<evidence type="ECO:0000313" key="2">
    <source>
        <dbReference type="EMBL" id="KAJ4403580.1"/>
    </source>
</evidence>
<keyword evidence="3" id="KW-1185">Reference proteome</keyword>
<proteinExistence type="predicted"/>
<dbReference type="EMBL" id="JAPEVA010000050">
    <property type="protein sequence ID" value="KAJ4403580.1"/>
    <property type="molecule type" value="Genomic_DNA"/>
</dbReference>
<gene>
    <name evidence="2" type="ORF">N0V91_006456</name>
</gene>
<sequence length="359" mass="39234">MALPWAPSLSPATDSPPRWSGTPAASSSPPSWRRSPTAATLPRTASNWPPSWSLAAANWRTDSPPPPPPAPQCILGRVVKLPEKSEVPATSCAYEKLDLHGQPWNHPVVITGISQDPSGEQLVKFRPCTSFGGQGLAAKKQHHRQYFVKADQIILDWGSFTKQTAVNCFPGHEYTIEFKHLQLWTGEPQFSQAALVSFNKNEPIVPGPRPRRDSVISNCWVSRALVLSCPESLNSMYAVGHSPHVLLFLLTLATTLDHHLSKVVRQLQTVYQGSAPFSSPLIPLERCPSSASAFRRQSVEIPSAIRQNTSGNATKSTSTKLQCWQNCSSLSTRGWLFVLGQPAGKAKISTRFGAGRTVF</sequence>
<comment type="caution">
    <text evidence="2">The sequence shown here is derived from an EMBL/GenBank/DDBJ whole genome shotgun (WGS) entry which is preliminary data.</text>
</comment>
<dbReference type="AlphaFoldDB" id="A0A9W9D6I3"/>
<organism evidence="2 3">
    <name type="scientific">Didymella pomorum</name>
    <dbReference type="NCBI Taxonomy" id="749634"/>
    <lineage>
        <taxon>Eukaryota</taxon>
        <taxon>Fungi</taxon>
        <taxon>Dikarya</taxon>
        <taxon>Ascomycota</taxon>
        <taxon>Pezizomycotina</taxon>
        <taxon>Dothideomycetes</taxon>
        <taxon>Pleosporomycetidae</taxon>
        <taxon>Pleosporales</taxon>
        <taxon>Pleosporineae</taxon>
        <taxon>Didymellaceae</taxon>
        <taxon>Didymella</taxon>
    </lineage>
</organism>
<feature type="compositionally biased region" description="Low complexity" evidence="1">
    <location>
        <begin position="19"/>
        <end position="39"/>
    </location>
</feature>
<evidence type="ECO:0000256" key="1">
    <source>
        <dbReference type="SAM" id="MobiDB-lite"/>
    </source>
</evidence>
<feature type="region of interest" description="Disordered" evidence="1">
    <location>
        <begin position="1"/>
        <end position="49"/>
    </location>
</feature>
<accession>A0A9W9D6I3</accession>
<dbReference type="OrthoDB" id="3775889at2759"/>
<evidence type="ECO:0000313" key="3">
    <source>
        <dbReference type="Proteomes" id="UP001140510"/>
    </source>
</evidence>
<dbReference type="Proteomes" id="UP001140510">
    <property type="component" value="Unassembled WGS sequence"/>
</dbReference>
<name>A0A9W9D6I3_9PLEO</name>
<reference evidence="2" key="1">
    <citation type="submission" date="2022-10" db="EMBL/GenBank/DDBJ databases">
        <title>Tapping the CABI collections for fungal endophytes: first genome assemblies for Collariella, Neodidymelliopsis, Ascochyta clinopodiicola, Didymella pomorum, Didymosphaeria variabile, Neocosmospora piperis and Neocucurbitaria cava.</title>
        <authorList>
            <person name="Hill R."/>
        </authorList>
    </citation>
    <scope>NUCLEOTIDE SEQUENCE</scope>
    <source>
        <strain evidence="2">IMI 355091</strain>
    </source>
</reference>